<dbReference type="InterPro" id="IPR002052">
    <property type="entry name" value="DNA_methylase_N6_adenine_CS"/>
</dbReference>
<dbReference type="InterPro" id="IPR029063">
    <property type="entry name" value="SAM-dependent_MTases_sf"/>
</dbReference>
<dbReference type="InterPro" id="IPR050320">
    <property type="entry name" value="N5-glutamine_MTase"/>
</dbReference>
<evidence type="ECO:0000256" key="1">
    <source>
        <dbReference type="ARBA" id="ARBA00022603"/>
    </source>
</evidence>
<evidence type="ECO:0000256" key="5">
    <source>
        <dbReference type="HAMAP-Rule" id="MF_02126"/>
    </source>
</evidence>
<dbReference type="Pfam" id="PF17827">
    <property type="entry name" value="PrmC_N"/>
    <property type="match status" value="1"/>
</dbReference>
<dbReference type="HAMAP" id="MF_02126">
    <property type="entry name" value="RF_methyltr_PrmC"/>
    <property type="match status" value="1"/>
</dbReference>
<evidence type="ECO:0000259" key="7">
    <source>
        <dbReference type="Pfam" id="PF17827"/>
    </source>
</evidence>
<feature type="domain" description="Release factor glutamine methyltransferase N-terminal" evidence="7">
    <location>
        <begin position="17"/>
        <end position="70"/>
    </location>
</feature>
<dbReference type="EMBL" id="JAVIDL010000016">
    <property type="protein sequence ID" value="MDQ8936014.1"/>
    <property type="molecule type" value="Genomic_DNA"/>
</dbReference>
<dbReference type="FunFam" id="3.40.50.150:FF:000053">
    <property type="entry name" value="Release factor glutamine methyltransferase"/>
    <property type="match status" value="1"/>
</dbReference>
<proteinExistence type="inferred from homology"/>
<feature type="binding site" evidence="5">
    <location>
        <position position="137"/>
    </location>
    <ligand>
        <name>S-adenosyl-L-methionine</name>
        <dbReference type="ChEBI" id="CHEBI:59789"/>
    </ligand>
</feature>
<keyword evidence="2 5" id="KW-0808">Transferase</keyword>
<dbReference type="PROSITE" id="PS00092">
    <property type="entry name" value="N6_MTASE"/>
    <property type="match status" value="1"/>
</dbReference>
<feature type="binding site" evidence="5">
    <location>
        <position position="165"/>
    </location>
    <ligand>
        <name>S-adenosyl-L-methionine</name>
        <dbReference type="ChEBI" id="CHEBI:59789"/>
    </ligand>
</feature>
<dbReference type="RefSeq" id="WP_308981507.1">
    <property type="nucleotide sequence ID" value="NZ_JAVIDL010000016.1"/>
</dbReference>
<dbReference type="SUPFAM" id="SSF53335">
    <property type="entry name" value="S-adenosyl-L-methionine-dependent methyltransferases"/>
    <property type="match status" value="1"/>
</dbReference>
<dbReference type="InterPro" id="IPR004556">
    <property type="entry name" value="HemK-like"/>
</dbReference>
<dbReference type="InterPro" id="IPR007848">
    <property type="entry name" value="Small_mtfrase_dom"/>
</dbReference>
<evidence type="ECO:0000313" key="9">
    <source>
        <dbReference type="Proteomes" id="UP001243844"/>
    </source>
</evidence>
<evidence type="ECO:0000313" key="8">
    <source>
        <dbReference type="EMBL" id="MDQ8936014.1"/>
    </source>
</evidence>
<evidence type="ECO:0000256" key="2">
    <source>
        <dbReference type="ARBA" id="ARBA00022679"/>
    </source>
</evidence>
<evidence type="ECO:0000256" key="4">
    <source>
        <dbReference type="ARBA" id="ARBA00048391"/>
    </source>
</evidence>
<dbReference type="InterPro" id="IPR019874">
    <property type="entry name" value="RF_methyltr_PrmC"/>
</dbReference>
<dbReference type="PANTHER" id="PTHR18895">
    <property type="entry name" value="HEMK METHYLTRANSFERASE"/>
    <property type="match status" value="1"/>
</dbReference>
<dbReference type="PANTHER" id="PTHR18895:SF74">
    <property type="entry name" value="MTRF1L RELEASE FACTOR GLUTAMINE METHYLTRANSFERASE"/>
    <property type="match status" value="1"/>
</dbReference>
<feature type="binding site" evidence="5">
    <location>
        <position position="183"/>
    </location>
    <ligand>
        <name>S-adenosyl-L-methionine</name>
        <dbReference type="ChEBI" id="CHEBI:59789"/>
    </ligand>
</feature>
<accession>A0AAW8JA18</accession>
<sequence length="276" mass="30899">MNIKEAVALRGEVDSYERQENLWILEHILQRSVLELKLLGEFELTAKQQQDYVQALERIGAGEPLAYITGSQPFWSLDLIVTPDTLVPRPDTEVLVESVLQLDLAQYAKVVDLGTGTGAVALSLASERPSWQILATDIYEPTLAVAQRNANKHGLKQVKFACGVWYDALAIDDQAQFDVIVSNPPYIDRVDPHMQSLRAEPERALVADLQGMADLQLIIQQAVYWLKPQGWVVLEHGYDQGQAVRTLFEQTGFKKVKTIQDYAGKDRVSLGQLITD</sequence>
<evidence type="ECO:0000259" key="6">
    <source>
        <dbReference type="Pfam" id="PF05175"/>
    </source>
</evidence>
<feature type="binding site" evidence="5">
    <location>
        <begin position="114"/>
        <end position="118"/>
    </location>
    <ligand>
        <name>S-adenosyl-L-methionine</name>
        <dbReference type="ChEBI" id="CHEBI:59789"/>
    </ligand>
</feature>
<dbReference type="GO" id="GO:0102559">
    <property type="term" value="F:peptide chain release factor N(5)-glutamine methyltransferase activity"/>
    <property type="evidence" value="ECO:0007669"/>
    <property type="project" value="UniProtKB-EC"/>
</dbReference>
<keyword evidence="3 5" id="KW-0949">S-adenosyl-L-methionine</keyword>
<gene>
    <name evidence="5 8" type="primary">prmC</name>
    <name evidence="8" type="ORF">RFH47_09760</name>
</gene>
<protein>
    <recommendedName>
        <fullName evidence="5">Release factor glutamine methyltransferase</fullName>
        <shortName evidence="5">RF MTase</shortName>
        <ecNumber evidence="5">2.1.1.297</ecNumber>
    </recommendedName>
    <alternativeName>
        <fullName evidence="5">N5-glutamine methyltransferase PrmC</fullName>
    </alternativeName>
    <alternativeName>
        <fullName evidence="5">Protein-(glutamine-N5) MTase PrmC</fullName>
    </alternativeName>
    <alternativeName>
        <fullName evidence="5">Protein-glutamine N-methyltransferase PrmC</fullName>
    </alternativeName>
</protein>
<dbReference type="AlphaFoldDB" id="A0AAW8JA18"/>
<dbReference type="NCBIfam" id="TIGR03534">
    <property type="entry name" value="RF_mod_PrmC"/>
    <property type="match status" value="1"/>
</dbReference>
<comment type="similarity">
    <text evidence="5">Belongs to the protein N5-glutamine methyltransferase family. PrmC subfamily.</text>
</comment>
<reference evidence="8" key="1">
    <citation type="submission" date="2023-08" db="EMBL/GenBank/DDBJ databases">
        <title>Emergence of clinically-relevant ST2 carbapenem-resistant Acinetobacter baumannii strains in hospital sewages in Zhejiang, East of China.</title>
        <authorList>
            <person name="Kaichao C."/>
            <person name="Zhang R."/>
        </authorList>
    </citation>
    <scope>NUCLEOTIDE SEQUENCE</scope>
    <source>
        <strain evidence="8">M-RB-37</strain>
    </source>
</reference>
<comment type="catalytic activity">
    <reaction evidence="4 5">
        <text>L-glutaminyl-[peptide chain release factor] + S-adenosyl-L-methionine = N(5)-methyl-L-glutaminyl-[peptide chain release factor] + S-adenosyl-L-homocysteine + H(+)</text>
        <dbReference type="Rhea" id="RHEA:42896"/>
        <dbReference type="Rhea" id="RHEA-COMP:10271"/>
        <dbReference type="Rhea" id="RHEA-COMP:10272"/>
        <dbReference type="ChEBI" id="CHEBI:15378"/>
        <dbReference type="ChEBI" id="CHEBI:30011"/>
        <dbReference type="ChEBI" id="CHEBI:57856"/>
        <dbReference type="ChEBI" id="CHEBI:59789"/>
        <dbReference type="ChEBI" id="CHEBI:61891"/>
        <dbReference type="EC" id="2.1.1.297"/>
    </reaction>
</comment>
<dbReference type="Gene3D" id="3.40.50.150">
    <property type="entry name" value="Vaccinia Virus protein VP39"/>
    <property type="match status" value="1"/>
</dbReference>
<dbReference type="GO" id="GO:0032259">
    <property type="term" value="P:methylation"/>
    <property type="evidence" value="ECO:0007669"/>
    <property type="project" value="UniProtKB-KW"/>
</dbReference>
<dbReference type="NCBIfam" id="TIGR00536">
    <property type="entry name" value="hemK_fam"/>
    <property type="match status" value="1"/>
</dbReference>
<dbReference type="CDD" id="cd02440">
    <property type="entry name" value="AdoMet_MTases"/>
    <property type="match status" value="1"/>
</dbReference>
<dbReference type="Proteomes" id="UP001243844">
    <property type="component" value="Unassembled WGS sequence"/>
</dbReference>
<keyword evidence="1 5" id="KW-0489">Methyltransferase</keyword>
<dbReference type="GO" id="GO:0003676">
    <property type="term" value="F:nucleic acid binding"/>
    <property type="evidence" value="ECO:0007669"/>
    <property type="project" value="InterPro"/>
</dbReference>
<dbReference type="EC" id="2.1.1.297" evidence="5"/>
<dbReference type="InterPro" id="IPR040758">
    <property type="entry name" value="PrmC_N"/>
</dbReference>
<name>A0AAW8JA18_9GAMM</name>
<dbReference type="Pfam" id="PF05175">
    <property type="entry name" value="MTS"/>
    <property type="match status" value="1"/>
</dbReference>
<comment type="function">
    <text evidence="5">Methylates the class 1 translation termination release factors RF1/PrfA and RF2/PrfB on the glutamine residue of the universally conserved GGQ motif.</text>
</comment>
<feature type="domain" description="Methyltransferase small" evidence="6">
    <location>
        <begin position="92"/>
        <end position="191"/>
    </location>
</feature>
<feature type="binding site" evidence="5">
    <location>
        <begin position="183"/>
        <end position="186"/>
    </location>
    <ligand>
        <name>substrate</name>
    </ligand>
</feature>
<comment type="caution">
    <text evidence="8">The sequence shown here is derived from an EMBL/GenBank/DDBJ whole genome shotgun (WGS) entry which is preliminary data.</text>
</comment>
<dbReference type="Gene3D" id="1.10.8.10">
    <property type="entry name" value="DNA helicase RuvA subunit, C-terminal domain"/>
    <property type="match status" value="1"/>
</dbReference>
<evidence type="ECO:0000256" key="3">
    <source>
        <dbReference type="ARBA" id="ARBA00022691"/>
    </source>
</evidence>
<organism evidence="8 9">
    <name type="scientific">Acinetobacter rudis</name>
    <dbReference type="NCBI Taxonomy" id="632955"/>
    <lineage>
        <taxon>Bacteria</taxon>
        <taxon>Pseudomonadati</taxon>
        <taxon>Pseudomonadota</taxon>
        <taxon>Gammaproteobacteria</taxon>
        <taxon>Moraxellales</taxon>
        <taxon>Moraxellaceae</taxon>
        <taxon>Acinetobacter</taxon>
    </lineage>
</organism>